<evidence type="ECO:0000313" key="2">
    <source>
        <dbReference type="EMBL" id="VAW63329.1"/>
    </source>
</evidence>
<evidence type="ECO:0000259" key="1">
    <source>
        <dbReference type="Pfam" id="PF13682"/>
    </source>
</evidence>
<feature type="domain" description="Chemoreceptor zinc-binding" evidence="1">
    <location>
        <begin position="40"/>
        <end position="108"/>
    </location>
</feature>
<sequence>MSLKDWLLKKLSGDDSVKLELSAEEQELSGLNLQEVLGAHMAWKEKLNSTLDGSSVERYEVGVVAQDSLCVLGKWLYGPGKKLYSQLAEFEALRKIHAEFHICAAEVLKAHEKGDSKAAGKLLNGEFRDASNAIQLDLVRLFSSAKA</sequence>
<dbReference type="EMBL" id="UOFI01000040">
    <property type="protein sequence ID" value="VAW63329.1"/>
    <property type="molecule type" value="Genomic_DNA"/>
</dbReference>
<accession>A0A3B0XN45</accession>
<dbReference type="InterPro" id="IPR025991">
    <property type="entry name" value="Chemoreceptor_zinc-bind_dom"/>
</dbReference>
<name>A0A3B0XN45_9ZZZZ</name>
<dbReference type="Pfam" id="PF13682">
    <property type="entry name" value="CZB"/>
    <property type="match status" value="1"/>
</dbReference>
<dbReference type="AlphaFoldDB" id="A0A3B0XN45"/>
<reference evidence="2" key="1">
    <citation type="submission" date="2018-06" db="EMBL/GenBank/DDBJ databases">
        <authorList>
            <person name="Zhirakovskaya E."/>
        </authorList>
    </citation>
    <scope>NUCLEOTIDE SEQUENCE</scope>
</reference>
<protein>
    <recommendedName>
        <fullName evidence="1">Chemoreceptor zinc-binding domain-containing protein</fullName>
    </recommendedName>
</protein>
<gene>
    <name evidence="2" type="ORF">MNBD_GAMMA09-535</name>
</gene>
<organism evidence="2">
    <name type="scientific">hydrothermal vent metagenome</name>
    <dbReference type="NCBI Taxonomy" id="652676"/>
    <lineage>
        <taxon>unclassified sequences</taxon>
        <taxon>metagenomes</taxon>
        <taxon>ecological metagenomes</taxon>
    </lineage>
</organism>
<dbReference type="Gene3D" id="1.20.120.30">
    <property type="entry name" value="Aspartate receptor, ligand-binding domain"/>
    <property type="match status" value="1"/>
</dbReference>
<proteinExistence type="predicted"/>